<evidence type="ECO:0000313" key="2">
    <source>
        <dbReference type="EMBL" id="SFG66504.1"/>
    </source>
</evidence>
<name>A0A1I2TNL7_9ACTN</name>
<dbReference type="Proteomes" id="UP000533017">
    <property type="component" value="Unassembled WGS sequence"/>
</dbReference>
<sequence>MSSINEVCQAKSEFGRKLTALFAEIDAALDLLSRTPVESLTPDERREVLEQLNYIRAQLDAVERKLLEHAEAHGFVLPRPGTEPVHEHVSRPGVFAARTGGAVVRP</sequence>
<dbReference type="EMBL" id="JACBZA010000001">
    <property type="protein sequence ID" value="NYH83160.1"/>
    <property type="molecule type" value="Genomic_DNA"/>
</dbReference>
<dbReference type="RefSeq" id="WP_092883745.1">
    <property type="nucleotide sequence ID" value="NZ_FOOI01000007.1"/>
</dbReference>
<accession>A0A1I2TNL7</accession>
<gene>
    <name evidence="1" type="ORF">FHR37_002011</name>
    <name evidence="2" type="ORF">SAMN05421678_107267</name>
</gene>
<keyword evidence="4" id="KW-1185">Reference proteome</keyword>
<proteinExistence type="predicted"/>
<evidence type="ECO:0000313" key="4">
    <source>
        <dbReference type="Proteomes" id="UP000533017"/>
    </source>
</evidence>
<dbReference type="EMBL" id="FOOI01000007">
    <property type="protein sequence ID" value="SFG66504.1"/>
    <property type="molecule type" value="Genomic_DNA"/>
</dbReference>
<dbReference type="AlphaFoldDB" id="A0A1I2TNL7"/>
<organism evidence="2 3">
    <name type="scientific">Actinopolymorpha cephalotaxi</name>
    <dbReference type="NCBI Taxonomy" id="504797"/>
    <lineage>
        <taxon>Bacteria</taxon>
        <taxon>Bacillati</taxon>
        <taxon>Actinomycetota</taxon>
        <taxon>Actinomycetes</taxon>
        <taxon>Propionibacteriales</taxon>
        <taxon>Actinopolymorphaceae</taxon>
        <taxon>Actinopolymorpha</taxon>
    </lineage>
</organism>
<protein>
    <submittedName>
        <fullName evidence="2">Uncharacterized protein</fullName>
    </submittedName>
</protein>
<evidence type="ECO:0000313" key="1">
    <source>
        <dbReference type="EMBL" id="NYH83160.1"/>
    </source>
</evidence>
<evidence type="ECO:0000313" key="3">
    <source>
        <dbReference type="Proteomes" id="UP000199052"/>
    </source>
</evidence>
<reference evidence="1 4" key="2">
    <citation type="submission" date="2020-07" db="EMBL/GenBank/DDBJ databases">
        <title>Sequencing the genomes of 1000 actinobacteria strains.</title>
        <authorList>
            <person name="Klenk H.-P."/>
        </authorList>
    </citation>
    <scope>NUCLEOTIDE SEQUENCE [LARGE SCALE GENOMIC DNA]</scope>
    <source>
        <strain evidence="1 4">DSM 45117</strain>
    </source>
</reference>
<dbReference type="Proteomes" id="UP000199052">
    <property type="component" value="Unassembled WGS sequence"/>
</dbReference>
<reference evidence="2 3" key="1">
    <citation type="submission" date="2016-10" db="EMBL/GenBank/DDBJ databases">
        <authorList>
            <person name="de Groot N.N."/>
        </authorList>
    </citation>
    <scope>NUCLEOTIDE SEQUENCE [LARGE SCALE GENOMIC DNA]</scope>
    <source>
        <strain evidence="2 3">CPCC 202808</strain>
    </source>
</reference>